<reference evidence="10 11" key="1">
    <citation type="submission" date="2014-06" db="EMBL/GenBank/DDBJ databases">
        <authorList>
            <person name="Swart Estienne"/>
        </authorList>
    </citation>
    <scope>NUCLEOTIDE SEQUENCE [LARGE SCALE GENOMIC DNA]</scope>
    <source>
        <strain evidence="10 11">130c</strain>
    </source>
</reference>
<evidence type="ECO:0000256" key="2">
    <source>
        <dbReference type="ARBA" id="ARBA00005887"/>
    </source>
</evidence>
<feature type="transmembrane region" description="Helical" evidence="8">
    <location>
        <begin position="539"/>
        <end position="556"/>
    </location>
</feature>
<feature type="domain" description="Ammonium transporter AmtB-like" evidence="9">
    <location>
        <begin position="404"/>
        <end position="621"/>
    </location>
</feature>
<evidence type="ECO:0000256" key="7">
    <source>
        <dbReference type="ARBA" id="ARBA00023177"/>
    </source>
</evidence>
<proteinExistence type="inferred from homology"/>
<feature type="transmembrane region" description="Helical" evidence="8">
    <location>
        <begin position="507"/>
        <end position="527"/>
    </location>
</feature>
<comment type="subcellular location">
    <subcellularLocation>
        <location evidence="1">Membrane</location>
        <topology evidence="1">Multi-pass membrane protein</topology>
    </subcellularLocation>
</comment>
<dbReference type="SUPFAM" id="SSF111352">
    <property type="entry name" value="Ammonium transporter"/>
    <property type="match status" value="2"/>
</dbReference>
<sequence length="645" mass="72270">MQLGFAMLEAGTVRQKNSSNILLKNMLDTYIGAIAYYLIGFGLANNANGGIIGNAQFASKNFGPHEYLQWIFQYSVCSNITTIVAGSLAERTFVDTYMIFAFLMTSLIYPILASWVVGGGWLQQLGFKDFAGSGYVHMLGGCSGLVGTIILGPRLGILGSTQQQSQQTVVQGQPQSYKRKSTGSLKNQQLPGFIHQNSKNKFISDFDQNFVNAGGNKDDNQIIKIKHSRQMSINESAIGNQISDRGDDPDDLQDLQQIQNAIQSKQKRSFSIASRDKNYFNRKFEILHNDEPAKLKVEKILEDLKITPSDYPGSSEVPYYPHQNEIQDAITESPIKFNYDPYQFSKKTPGRLDMQVGQKAYGKLFLSPRQKQRIKKIREEYPEFQIVDDLQVNQIIKLYDTNIKAAFRPNSVPLIVQGTLFLWFCWLFFNGGSSLSVSQAKLKNQPEKVIMNTLISSASACVSILFLRPLLMQKSDFTEKYPTQQICNALIVGLVSITGASNNVKPGVALIIGVIGTIFYCIACRLFEKFKIDDPLEASQIHAVCGLWGVLCIGFFDETHGLFFIWNARQLGIQALGAFAIIVWSCGTSFIYFYSLNKVNKFRVGHIYEITGMDVLMHGGTDLLSNDMINKIEQEQRTLANRNNR</sequence>
<feature type="transmembrane region" description="Helical" evidence="8">
    <location>
        <begin position="483"/>
        <end position="501"/>
    </location>
</feature>
<evidence type="ECO:0000256" key="8">
    <source>
        <dbReference type="SAM" id="Phobius"/>
    </source>
</evidence>
<protein>
    <submittedName>
        <fullName evidence="10">Ammonium transporter</fullName>
    </submittedName>
</protein>
<feature type="transmembrane region" description="Helical" evidence="8">
    <location>
        <begin position="576"/>
        <end position="594"/>
    </location>
</feature>
<evidence type="ECO:0000256" key="3">
    <source>
        <dbReference type="ARBA" id="ARBA00022448"/>
    </source>
</evidence>
<dbReference type="Proteomes" id="UP000039865">
    <property type="component" value="Unassembled WGS sequence"/>
</dbReference>
<organism evidence="10 11">
    <name type="scientific">Stylonychia lemnae</name>
    <name type="common">Ciliate</name>
    <dbReference type="NCBI Taxonomy" id="5949"/>
    <lineage>
        <taxon>Eukaryota</taxon>
        <taxon>Sar</taxon>
        <taxon>Alveolata</taxon>
        <taxon>Ciliophora</taxon>
        <taxon>Intramacronucleata</taxon>
        <taxon>Spirotrichea</taxon>
        <taxon>Stichotrichia</taxon>
        <taxon>Sporadotrichida</taxon>
        <taxon>Oxytrichidae</taxon>
        <taxon>Stylonychinae</taxon>
        <taxon>Stylonychia</taxon>
    </lineage>
</organism>
<evidence type="ECO:0000256" key="5">
    <source>
        <dbReference type="ARBA" id="ARBA00022989"/>
    </source>
</evidence>
<dbReference type="GO" id="GO:0005886">
    <property type="term" value="C:plasma membrane"/>
    <property type="evidence" value="ECO:0007669"/>
    <property type="project" value="TreeGrafter"/>
</dbReference>
<evidence type="ECO:0000256" key="6">
    <source>
        <dbReference type="ARBA" id="ARBA00023136"/>
    </source>
</evidence>
<evidence type="ECO:0000256" key="1">
    <source>
        <dbReference type="ARBA" id="ARBA00004141"/>
    </source>
</evidence>
<keyword evidence="4 8" id="KW-0812">Transmembrane</keyword>
<feature type="transmembrane region" description="Helical" evidence="8">
    <location>
        <begin position="449"/>
        <end position="471"/>
    </location>
</feature>
<dbReference type="Gene3D" id="1.10.3430.10">
    <property type="entry name" value="Ammonium transporter AmtB like domains"/>
    <property type="match status" value="2"/>
</dbReference>
<accession>A0A077ZPA1</accession>
<keyword evidence="6 8" id="KW-0472">Membrane</keyword>
<keyword evidence="11" id="KW-1185">Reference proteome</keyword>
<keyword evidence="5 8" id="KW-1133">Transmembrane helix</keyword>
<feature type="transmembrane region" description="Helical" evidence="8">
    <location>
        <begin position="412"/>
        <end position="429"/>
    </location>
</feature>
<keyword evidence="7" id="KW-0924">Ammonia transport</keyword>
<evidence type="ECO:0000313" key="10">
    <source>
        <dbReference type="EMBL" id="CDW71743.1"/>
    </source>
</evidence>
<feature type="transmembrane region" description="Helical" evidence="8">
    <location>
        <begin position="134"/>
        <end position="152"/>
    </location>
</feature>
<dbReference type="Pfam" id="PF00909">
    <property type="entry name" value="Ammonium_transp"/>
    <property type="match status" value="2"/>
</dbReference>
<dbReference type="OrthoDB" id="534912at2759"/>
<dbReference type="PROSITE" id="PS01219">
    <property type="entry name" value="AMMONIUM_TRANSP"/>
    <property type="match status" value="1"/>
</dbReference>
<comment type="similarity">
    <text evidence="2">Belongs to the ammonia transporter channel (TC 1.A.11.2) family.</text>
</comment>
<evidence type="ECO:0000256" key="4">
    <source>
        <dbReference type="ARBA" id="ARBA00022692"/>
    </source>
</evidence>
<dbReference type="GO" id="GO:0008519">
    <property type="term" value="F:ammonium channel activity"/>
    <property type="evidence" value="ECO:0007669"/>
    <property type="project" value="InterPro"/>
</dbReference>
<dbReference type="PANTHER" id="PTHR11730">
    <property type="entry name" value="AMMONIUM TRANSPORTER"/>
    <property type="match status" value="1"/>
</dbReference>
<dbReference type="AlphaFoldDB" id="A0A077ZPA1"/>
<dbReference type="InterPro" id="IPR024041">
    <property type="entry name" value="NH4_transpt_AmtB-like_dom"/>
</dbReference>
<name>A0A077ZPA1_STYLE</name>
<evidence type="ECO:0000259" key="9">
    <source>
        <dbReference type="Pfam" id="PF00909"/>
    </source>
</evidence>
<dbReference type="InParanoid" id="A0A077ZPA1"/>
<gene>
    <name evidence="10" type="primary">Contig15835.g16877</name>
    <name evidence="10" type="ORF">STYLEM_691</name>
</gene>
<dbReference type="InterPro" id="IPR018047">
    <property type="entry name" value="Ammonium_transpt_CS"/>
</dbReference>
<feature type="domain" description="Ammonium transporter AmtB-like" evidence="9">
    <location>
        <begin position="1"/>
        <end position="164"/>
    </location>
</feature>
<dbReference type="EMBL" id="CCKQ01000646">
    <property type="protein sequence ID" value="CDW71743.1"/>
    <property type="molecule type" value="Genomic_DNA"/>
</dbReference>
<evidence type="ECO:0000313" key="11">
    <source>
        <dbReference type="Proteomes" id="UP000039865"/>
    </source>
</evidence>
<dbReference type="InterPro" id="IPR029020">
    <property type="entry name" value="Ammonium/urea_transptr"/>
</dbReference>
<keyword evidence="3" id="KW-0813">Transport</keyword>
<feature type="transmembrane region" description="Helical" evidence="8">
    <location>
        <begin position="100"/>
        <end position="122"/>
    </location>
</feature>
<dbReference type="PANTHER" id="PTHR11730:SF6">
    <property type="entry name" value="AMMONIUM TRANSPORTER"/>
    <property type="match status" value="1"/>
</dbReference>
<dbReference type="GO" id="GO:0097272">
    <property type="term" value="P:ammonium homeostasis"/>
    <property type="evidence" value="ECO:0007669"/>
    <property type="project" value="TreeGrafter"/>
</dbReference>